<dbReference type="Gene3D" id="3.40.50.1000">
    <property type="entry name" value="HAD superfamily/HAD-like"/>
    <property type="match status" value="1"/>
</dbReference>
<dbReference type="Gene3D" id="3.30.70.100">
    <property type="match status" value="3"/>
</dbReference>
<dbReference type="InterPro" id="IPR036163">
    <property type="entry name" value="HMA_dom_sf"/>
</dbReference>
<evidence type="ECO:0000256" key="6">
    <source>
        <dbReference type="ARBA" id="ARBA00022723"/>
    </source>
</evidence>
<dbReference type="FunFam" id="3.30.70.100:FF:000001">
    <property type="entry name" value="ATPase copper transporting beta"/>
    <property type="match status" value="1"/>
</dbReference>
<dbReference type="InterPro" id="IPR001757">
    <property type="entry name" value="P_typ_ATPase"/>
</dbReference>
<dbReference type="PROSITE" id="PS00154">
    <property type="entry name" value="ATPASE_E1_E2"/>
    <property type="match status" value="1"/>
</dbReference>
<dbReference type="InterPro" id="IPR044492">
    <property type="entry name" value="P_typ_ATPase_HD_dom"/>
</dbReference>
<dbReference type="GO" id="GO:0005524">
    <property type="term" value="F:ATP binding"/>
    <property type="evidence" value="ECO:0007669"/>
    <property type="project" value="UniProtKB-UniRule"/>
</dbReference>
<comment type="catalytic activity">
    <reaction evidence="15">
        <text>Cu(+)(in) + ATP + H2O = Cu(+)(out) + ADP + phosphate + H(+)</text>
        <dbReference type="Rhea" id="RHEA:25792"/>
        <dbReference type="ChEBI" id="CHEBI:15377"/>
        <dbReference type="ChEBI" id="CHEBI:15378"/>
        <dbReference type="ChEBI" id="CHEBI:30616"/>
        <dbReference type="ChEBI" id="CHEBI:43474"/>
        <dbReference type="ChEBI" id="CHEBI:49552"/>
        <dbReference type="ChEBI" id="CHEBI:456216"/>
        <dbReference type="EC" id="7.2.2.8"/>
    </reaction>
</comment>
<reference evidence="19 20" key="1">
    <citation type="submission" date="2016-10" db="EMBL/GenBank/DDBJ databases">
        <authorList>
            <person name="de Groot N.N."/>
        </authorList>
    </citation>
    <scope>NUCLEOTIDE SEQUENCE [LARGE SCALE GENOMIC DNA]</scope>
    <source>
        <strain evidence="19 20">DSM 15827</strain>
    </source>
</reference>
<dbReference type="EC" id="7.2.2.8" evidence="3"/>
<dbReference type="Proteomes" id="UP000198556">
    <property type="component" value="Unassembled WGS sequence"/>
</dbReference>
<dbReference type="SFLD" id="SFLDS00003">
    <property type="entry name" value="Haloacid_Dehalogenase"/>
    <property type="match status" value="1"/>
</dbReference>
<dbReference type="EMBL" id="FOGF01000004">
    <property type="protein sequence ID" value="SEQ69364.1"/>
    <property type="molecule type" value="Genomic_DNA"/>
</dbReference>
<evidence type="ECO:0000256" key="16">
    <source>
        <dbReference type="RuleBase" id="RU362081"/>
    </source>
</evidence>
<feature type="domain" description="HMA" evidence="18">
    <location>
        <begin position="2"/>
        <end position="69"/>
    </location>
</feature>
<evidence type="ECO:0000256" key="5">
    <source>
        <dbReference type="ARBA" id="ARBA00022692"/>
    </source>
</evidence>
<gene>
    <name evidence="19" type="ORF">SAMN05421767_10453</name>
</gene>
<comment type="subcellular location">
    <subcellularLocation>
        <location evidence="1">Cell membrane</location>
        <topology evidence="1">Multi-pass membrane protein</topology>
    </subcellularLocation>
</comment>
<name>A0A1H9I452_9LACT</name>
<dbReference type="STRING" id="137733.SAMN05421767_10453"/>
<keyword evidence="16" id="KW-1003">Cell membrane</keyword>
<dbReference type="Pfam" id="PF00702">
    <property type="entry name" value="Hydrolase"/>
    <property type="match status" value="1"/>
</dbReference>
<dbReference type="Pfam" id="PF00122">
    <property type="entry name" value="E1-E2_ATPase"/>
    <property type="match status" value="1"/>
</dbReference>
<dbReference type="SUPFAM" id="SSF55008">
    <property type="entry name" value="HMA, heavy metal-associated domain"/>
    <property type="match status" value="3"/>
</dbReference>
<keyword evidence="20" id="KW-1185">Reference proteome</keyword>
<evidence type="ECO:0000256" key="12">
    <source>
        <dbReference type="ARBA" id="ARBA00023008"/>
    </source>
</evidence>
<evidence type="ECO:0000313" key="19">
    <source>
        <dbReference type="EMBL" id="SEQ69364.1"/>
    </source>
</evidence>
<feature type="transmembrane region" description="Helical" evidence="16">
    <location>
        <begin position="696"/>
        <end position="718"/>
    </location>
</feature>
<dbReference type="GO" id="GO:0055070">
    <property type="term" value="P:copper ion homeostasis"/>
    <property type="evidence" value="ECO:0007669"/>
    <property type="project" value="TreeGrafter"/>
</dbReference>
<dbReference type="InterPro" id="IPR023214">
    <property type="entry name" value="HAD_sf"/>
</dbReference>
<protein>
    <recommendedName>
        <fullName evidence="3">P-type Cu(+) transporter</fullName>
        <ecNumber evidence="3">7.2.2.8</ecNumber>
    </recommendedName>
</protein>
<dbReference type="PROSITE" id="PS50846">
    <property type="entry name" value="HMA_2"/>
    <property type="match status" value="3"/>
</dbReference>
<dbReference type="GO" id="GO:0005507">
    <property type="term" value="F:copper ion binding"/>
    <property type="evidence" value="ECO:0007669"/>
    <property type="project" value="TreeGrafter"/>
</dbReference>
<feature type="transmembrane region" description="Helical" evidence="16">
    <location>
        <begin position="380"/>
        <end position="401"/>
    </location>
</feature>
<feature type="transmembrane region" description="Helical" evidence="16">
    <location>
        <begin position="97"/>
        <end position="119"/>
    </location>
</feature>
<dbReference type="InterPro" id="IPR023299">
    <property type="entry name" value="ATPase_P-typ_cyto_dom_N"/>
</dbReference>
<feature type="transmembrane region" description="Helical" evidence="16">
    <location>
        <begin position="170"/>
        <end position="190"/>
    </location>
</feature>
<feature type="domain" description="HMA" evidence="18">
    <location>
        <begin position="868"/>
        <end position="933"/>
    </location>
</feature>
<keyword evidence="7 16" id="KW-0547">Nucleotide-binding</keyword>
<dbReference type="AlphaFoldDB" id="A0A1H9I452"/>
<dbReference type="SUPFAM" id="SSF81653">
    <property type="entry name" value="Calcium ATPase, transduction domain A"/>
    <property type="match status" value="1"/>
</dbReference>
<keyword evidence="11 16" id="KW-1133">Transmembrane helix</keyword>
<dbReference type="InterPro" id="IPR018303">
    <property type="entry name" value="ATPase_P-typ_P_site"/>
</dbReference>
<dbReference type="PANTHER" id="PTHR43520:SF8">
    <property type="entry name" value="P-TYPE CU(+) TRANSPORTER"/>
    <property type="match status" value="1"/>
</dbReference>
<keyword evidence="9 16" id="KW-0067">ATP-binding</keyword>
<dbReference type="GO" id="GO:0005886">
    <property type="term" value="C:plasma membrane"/>
    <property type="evidence" value="ECO:0007669"/>
    <property type="project" value="UniProtKB-SubCell"/>
</dbReference>
<dbReference type="InterPro" id="IPR008250">
    <property type="entry name" value="ATPase_P-typ_transduc_dom_A_sf"/>
</dbReference>
<dbReference type="Pfam" id="PF00403">
    <property type="entry name" value="HMA"/>
    <property type="match status" value="3"/>
</dbReference>
<dbReference type="InterPro" id="IPR006121">
    <property type="entry name" value="HMA_dom"/>
</dbReference>
<dbReference type="NCBIfam" id="TIGR01525">
    <property type="entry name" value="ATPase-IB_hvy"/>
    <property type="match status" value="1"/>
</dbReference>
<evidence type="ECO:0000256" key="10">
    <source>
        <dbReference type="ARBA" id="ARBA00022967"/>
    </source>
</evidence>
<evidence type="ECO:0000259" key="18">
    <source>
        <dbReference type="PROSITE" id="PS50846"/>
    </source>
</evidence>
<keyword evidence="13" id="KW-0406">Ion transport</keyword>
<dbReference type="SUPFAM" id="SSF56784">
    <property type="entry name" value="HAD-like"/>
    <property type="match status" value="1"/>
</dbReference>
<dbReference type="GO" id="GO:0140581">
    <property type="term" value="F:P-type monovalent copper transporter activity"/>
    <property type="evidence" value="ECO:0007669"/>
    <property type="project" value="UniProtKB-EC"/>
</dbReference>
<feature type="transmembrane region" description="Helical" evidence="16">
    <location>
        <begin position="196"/>
        <end position="218"/>
    </location>
</feature>
<dbReference type="SFLD" id="SFLDG00002">
    <property type="entry name" value="C1.7:_P-type_atpase_like"/>
    <property type="match status" value="1"/>
</dbReference>
<feature type="domain" description="HMA" evidence="18">
    <location>
        <begin position="793"/>
        <end position="858"/>
    </location>
</feature>
<dbReference type="FunFam" id="2.70.150.10:FF:000002">
    <property type="entry name" value="Copper-transporting ATPase 1, putative"/>
    <property type="match status" value="1"/>
</dbReference>
<keyword evidence="4" id="KW-0813">Transport</keyword>
<evidence type="ECO:0000256" key="2">
    <source>
        <dbReference type="ARBA" id="ARBA00006024"/>
    </source>
</evidence>
<keyword evidence="14 16" id="KW-0472">Membrane</keyword>
<dbReference type="CDD" id="cd00371">
    <property type="entry name" value="HMA"/>
    <property type="match status" value="3"/>
</dbReference>
<keyword evidence="10" id="KW-1278">Translocase</keyword>
<dbReference type="InterPro" id="IPR059000">
    <property type="entry name" value="ATPase_P-type_domA"/>
</dbReference>
<organism evidence="19 20">
    <name type="scientific">Granulicatella balaenopterae</name>
    <dbReference type="NCBI Taxonomy" id="137733"/>
    <lineage>
        <taxon>Bacteria</taxon>
        <taxon>Bacillati</taxon>
        <taxon>Bacillota</taxon>
        <taxon>Bacilli</taxon>
        <taxon>Lactobacillales</taxon>
        <taxon>Carnobacteriaceae</taxon>
        <taxon>Granulicatella</taxon>
    </lineage>
</organism>
<evidence type="ECO:0000256" key="14">
    <source>
        <dbReference type="ARBA" id="ARBA00023136"/>
    </source>
</evidence>
<keyword evidence="12" id="KW-0186">Copper</keyword>
<evidence type="ECO:0000256" key="15">
    <source>
        <dbReference type="ARBA" id="ARBA00049289"/>
    </source>
</evidence>
<dbReference type="InterPro" id="IPR027256">
    <property type="entry name" value="P-typ_ATPase_IB"/>
</dbReference>
<keyword evidence="5 16" id="KW-0812">Transmembrane</keyword>
<feature type="coiled-coil region" evidence="17">
    <location>
        <begin position="74"/>
        <end position="101"/>
    </location>
</feature>
<dbReference type="SFLD" id="SFLDF00027">
    <property type="entry name" value="p-type_atpase"/>
    <property type="match status" value="1"/>
</dbReference>
<dbReference type="PRINTS" id="PR00119">
    <property type="entry name" value="CATATPASE"/>
</dbReference>
<proteinExistence type="inferred from homology"/>
<keyword evidence="6 16" id="KW-0479">Metal-binding</keyword>
<evidence type="ECO:0000256" key="7">
    <source>
        <dbReference type="ARBA" id="ARBA00022741"/>
    </source>
</evidence>
<dbReference type="NCBIfam" id="TIGR01494">
    <property type="entry name" value="ATPase_P-type"/>
    <property type="match status" value="1"/>
</dbReference>
<keyword evidence="8" id="KW-0187">Copper transport</keyword>
<dbReference type="PANTHER" id="PTHR43520">
    <property type="entry name" value="ATP7, ISOFORM B"/>
    <property type="match status" value="1"/>
</dbReference>
<comment type="similarity">
    <text evidence="2 16">Belongs to the cation transport ATPase (P-type) (TC 3.A.3) family. Type IB subfamily.</text>
</comment>
<dbReference type="PRINTS" id="PR00943">
    <property type="entry name" value="CUATPASE"/>
</dbReference>
<sequence>MNTYTFKIDGMSCASCSGNVEDTAKKIPGVKKASVNLATEKLTITTEESGQEFIDQVCYAISQIGYSAKLMDNTITSEDKKEFINQRLEKLERQRKTLILAFIFTIPLLYISMGSMMGLPIPNAITPTNNPLAFALVQLCLAVPVMIIGRKLYKKGFKNLISLHPSMESLVAIGTSSAFIYSMYATIQIINGQEHYVHQLYFESTAVIIALISLGKYFENKAKNKTSQAIQSLMELAPDEATIIVDGETKVIKTEELQVGDTILVKAGEKMPVDGVLTKGHTSVDESMITGESMPVSKNIGDPIVSATINTTGVIEYQATKVGNDTTLAQIIHLIEDAQGSKAPIAKLADTVAHYFVPTVISLAFIAALAWYFIGQEPISFVLSIFIAVLIIACPCALGLATPTAIMVGTGQGAKHGILIKSGEALEIAHKIDTIIFDKTGTITQGKPVVTDILPLTKDYPEKELLQLAASIEQYSEHPLSKAILLKAQEQDIHLAAVTDFKVLPGNGVQGIYKNEKIIIGNERFMNQENITTANVTQQTTPLSNVGKTVIYIANEQTVIGVIAISDTIKQTSASAVLTLQAMGLNVVMVTGDQALTAKAIAQQAHITEVVSNVLPKDKARIVKQYQKEGRTVAMVGDGINDAPALTQADLGIAIGSGTDVAIESADFVLMNDDLQNVVTAIQLSSATIKNIKQNLFWAFAYNTIGIPIAMGLLYLFGGPLLNPMIGGLAMSFSSVSVVLNALRLRKFQPKTVALTNVHTEDNEIKVIAQQESELKDGTVTTTESTEHATPIMTQVLTIETIHCQNCANTITEHFSTLTSVENVAVDIENNEVTVTTSKALTKDDYQQALQDTNFVITNLKTSEETTMTQTLTIETIHCQNCANTITERFSTLANIENIAVNIENNEVTITTSKALTKDDYQNALKGTNFTVTEIN</sequence>
<evidence type="ECO:0000256" key="4">
    <source>
        <dbReference type="ARBA" id="ARBA00022448"/>
    </source>
</evidence>
<feature type="transmembrane region" description="Helical" evidence="16">
    <location>
        <begin position="724"/>
        <end position="743"/>
    </location>
</feature>
<evidence type="ECO:0000256" key="13">
    <source>
        <dbReference type="ARBA" id="ARBA00023065"/>
    </source>
</evidence>
<evidence type="ECO:0000256" key="3">
    <source>
        <dbReference type="ARBA" id="ARBA00012517"/>
    </source>
</evidence>
<dbReference type="SUPFAM" id="SSF81665">
    <property type="entry name" value="Calcium ATPase, transmembrane domain M"/>
    <property type="match status" value="1"/>
</dbReference>
<dbReference type="Gene3D" id="3.40.1110.10">
    <property type="entry name" value="Calcium-transporting ATPase, cytoplasmic domain N"/>
    <property type="match status" value="1"/>
</dbReference>
<dbReference type="GO" id="GO:0016887">
    <property type="term" value="F:ATP hydrolysis activity"/>
    <property type="evidence" value="ECO:0007669"/>
    <property type="project" value="InterPro"/>
</dbReference>
<dbReference type="InterPro" id="IPR036412">
    <property type="entry name" value="HAD-like_sf"/>
</dbReference>
<dbReference type="NCBIfam" id="TIGR01511">
    <property type="entry name" value="ATPase-IB1_Cu"/>
    <property type="match status" value="1"/>
</dbReference>
<evidence type="ECO:0000256" key="17">
    <source>
        <dbReference type="SAM" id="Coils"/>
    </source>
</evidence>
<feature type="transmembrane region" description="Helical" evidence="16">
    <location>
        <begin position="352"/>
        <end position="374"/>
    </location>
</feature>
<dbReference type="Gene3D" id="2.70.150.10">
    <property type="entry name" value="Calcium-transporting ATPase, cytoplasmic transduction domain A"/>
    <property type="match status" value="1"/>
</dbReference>
<evidence type="ECO:0000256" key="1">
    <source>
        <dbReference type="ARBA" id="ARBA00004651"/>
    </source>
</evidence>
<accession>A0A1H9I452</accession>
<dbReference type="GO" id="GO:0043682">
    <property type="term" value="F:P-type divalent copper transporter activity"/>
    <property type="evidence" value="ECO:0007669"/>
    <property type="project" value="TreeGrafter"/>
</dbReference>
<dbReference type="NCBIfam" id="TIGR01512">
    <property type="entry name" value="ATPase-IB2_Cd"/>
    <property type="match status" value="1"/>
</dbReference>
<evidence type="ECO:0000256" key="9">
    <source>
        <dbReference type="ARBA" id="ARBA00022840"/>
    </source>
</evidence>
<dbReference type="CDD" id="cd02094">
    <property type="entry name" value="P-type_ATPase_Cu-like"/>
    <property type="match status" value="1"/>
</dbReference>
<feature type="transmembrane region" description="Helical" evidence="16">
    <location>
        <begin position="131"/>
        <end position="149"/>
    </location>
</feature>
<evidence type="ECO:0000256" key="8">
    <source>
        <dbReference type="ARBA" id="ARBA00022796"/>
    </source>
</evidence>
<keyword evidence="17" id="KW-0175">Coiled coil</keyword>
<dbReference type="InterPro" id="IPR023298">
    <property type="entry name" value="ATPase_P-typ_TM_dom_sf"/>
</dbReference>
<evidence type="ECO:0000313" key="20">
    <source>
        <dbReference type="Proteomes" id="UP000198556"/>
    </source>
</evidence>
<evidence type="ECO:0000256" key="11">
    <source>
        <dbReference type="ARBA" id="ARBA00022989"/>
    </source>
</evidence>